<gene>
    <name evidence="1" type="ORF">A4U43_C03F23960</name>
</gene>
<accession>A0A5P1FCI2</accession>
<evidence type="ECO:0000313" key="2">
    <source>
        <dbReference type="Proteomes" id="UP000243459"/>
    </source>
</evidence>
<organism evidence="1 2">
    <name type="scientific">Asparagus officinalis</name>
    <name type="common">Garden asparagus</name>
    <dbReference type="NCBI Taxonomy" id="4686"/>
    <lineage>
        <taxon>Eukaryota</taxon>
        <taxon>Viridiplantae</taxon>
        <taxon>Streptophyta</taxon>
        <taxon>Embryophyta</taxon>
        <taxon>Tracheophyta</taxon>
        <taxon>Spermatophyta</taxon>
        <taxon>Magnoliopsida</taxon>
        <taxon>Liliopsida</taxon>
        <taxon>Asparagales</taxon>
        <taxon>Asparagaceae</taxon>
        <taxon>Asparagoideae</taxon>
        <taxon>Asparagus</taxon>
    </lineage>
</organism>
<evidence type="ECO:0000313" key="1">
    <source>
        <dbReference type="EMBL" id="ONK76105.1"/>
    </source>
</evidence>
<dbReference type="Proteomes" id="UP000243459">
    <property type="component" value="Chromosome 3"/>
</dbReference>
<proteinExistence type="predicted"/>
<sequence>MASVILVNMSLSCRSHYWYNGCQNASMEPVFSERIPLFYEISSQDRVEAIRFGSINALRDLITEAEFLIPKTDQSRKP</sequence>
<reference evidence="2" key="1">
    <citation type="journal article" date="2017" name="Nat. Commun.">
        <title>The asparagus genome sheds light on the origin and evolution of a young Y chromosome.</title>
        <authorList>
            <person name="Harkess A."/>
            <person name="Zhou J."/>
            <person name="Xu C."/>
            <person name="Bowers J.E."/>
            <person name="Van der Hulst R."/>
            <person name="Ayyampalayam S."/>
            <person name="Mercati F."/>
            <person name="Riccardi P."/>
            <person name="McKain M.R."/>
            <person name="Kakrana A."/>
            <person name="Tang H."/>
            <person name="Ray J."/>
            <person name="Groenendijk J."/>
            <person name="Arikit S."/>
            <person name="Mathioni S.M."/>
            <person name="Nakano M."/>
            <person name="Shan H."/>
            <person name="Telgmann-Rauber A."/>
            <person name="Kanno A."/>
            <person name="Yue Z."/>
            <person name="Chen H."/>
            <person name="Li W."/>
            <person name="Chen Y."/>
            <person name="Xu X."/>
            <person name="Zhang Y."/>
            <person name="Luo S."/>
            <person name="Chen H."/>
            <person name="Gao J."/>
            <person name="Mao Z."/>
            <person name="Pires J.C."/>
            <person name="Luo M."/>
            <person name="Kudrna D."/>
            <person name="Wing R.A."/>
            <person name="Meyers B.C."/>
            <person name="Yi K."/>
            <person name="Kong H."/>
            <person name="Lavrijsen P."/>
            <person name="Sunseri F."/>
            <person name="Falavigna A."/>
            <person name="Ye Y."/>
            <person name="Leebens-Mack J.H."/>
            <person name="Chen G."/>
        </authorList>
    </citation>
    <scope>NUCLEOTIDE SEQUENCE [LARGE SCALE GENOMIC DNA]</scope>
    <source>
        <strain evidence="2">cv. DH0086</strain>
    </source>
</reference>
<protein>
    <submittedName>
        <fullName evidence="1">Uncharacterized protein</fullName>
    </submittedName>
</protein>
<dbReference type="Gramene" id="ONK76105">
    <property type="protein sequence ID" value="ONK76105"/>
    <property type="gene ID" value="A4U43_C03F23960"/>
</dbReference>
<name>A0A5P1FCI2_ASPOF</name>
<dbReference type="AlphaFoldDB" id="A0A5P1FCI2"/>
<keyword evidence="2" id="KW-1185">Reference proteome</keyword>
<dbReference type="EMBL" id="CM007383">
    <property type="protein sequence ID" value="ONK76105.1"/>
    <property type="molecule type" value="Genomic_DNA"/>
</dbReference>